<dbReference type="AlphaFoldDB" id="A0AAD9Q4U7"/>
<protein>
    <submittedName>
        <fullName evidence="1">Uncharacterized protein</fullName>
    </submittedName>
</protein>
<dbReference type="EMBL" id="JARQWQ010000068">
    <property type="protein sequence ID" value="KAK2554574.1"/>
    <property type="molecule type" value="Genomic_DNA"/>
</dbReference>
<evidence type="ECO:0000313" key="2">
    <source>
        <dbReference type="Proteomes" id="UP001249851"/>
    </source>
</evidence>
<comment type="caution">
    <text evidence="1">The sequence shown here is derived from an EMBL/GenBank/DDBJ whole genome shotgun (WGS) entry which is preliminary data.</text>
</comment>
<name>A0AAD9Q4U7_ACRCE</name>
<reference evidence="1" key="2">
    <citation type="journal article" date="2023" name="Science">
        <title>Genomic signatures of disease resistance in endangered staghorn corals.</title>
        <authorList>
            <person name="Vollmer S.V."/>
            <person name="Selwyn J.D."/>
            <person name="Despard B.A."/>
            <person name="Roesel C.L."/>
        </authorList>
    </citation>
    <scope>NUCLEOTIDE SEQUENCE</scope>
    <source>
        <strain evidence="1">K2</strain>
    </source>
</reference>
<gene>
    <name evidence="1" type="ORF">P5673_023798</name>
</gene>
<accession>A0AAD9Q4U7</accession>
<reference evidence="1" key="1">
    <citation type="journal article" date="2023" name="G3 (Bethesda)">
        <title>Whole genome assembly and annotation of the endangered Caribbean coral Acropora cervicornis.</title>
        <authorList>
            <person name="Selwyn J.D."/>
            <person name="Vollmer S.V."/>
        </authorList>
    </citation>
    <scope>NUCLEOTIDE SEQUENCE</scope>
    <source>
        <strain evidence="1">K2</strain>
    </source>
</reference>
<evidence type="ECO:0000313" key="1">
    <source>
        <dbReference type="EMBL" id="KAK2554574.1"/>
    </source>
</evidence>
<keyword evidence="2" id="KW-1185">Reference proteome</keyword>
<dbReference type="Proteomes" id="UP001249851">
    <property type="component" value="Unassembled WGS sequence"/>
</dbReference>
<proteinExistence type="predicted"/>
<sequence>MKKSNAQAKAVGRCLGYYPDEEEENINNHFPEEYDQDLGHVEDEYPGYDGDIYQDYDVDPEYDGEIYDGYGDPEYD</sequence>
<organism evidence="1 2">
    <name type="scientific">Acropora cervicornis</name>
    <name type="common">Staghorn coral</name>
    <dbReference type="NCBI Taxonomy" id="6130"/>
    <lineage>
        <taxon>Eukaryota</taxon>
        <taxon>Metazoa</taxon>
        <taxon>Cnidaria</taxon>
        <taxon>Anthozoa</taxon>
        <taxon>Hexacorallia</taxon>
        <taxon>Scleractinia</taxon>
        <taxon>Astrocoeniina</taxon>
        <taxon>Acroporidae</taxon>
        <taxon>Acropora</taxon>
    </lineage>
</organism>